<dbReference type="AlphaFoldDB" id="A0A232ETK6"/>
<comment type="caution">
    <text evidence="2">The sequence shown here is derived from an EMBL/GenBank/DDBJ whole genome shotgun (WGS) entry which is preliminary data.</text>
</comment>
<dbReference type="Proteomes" id="UP000215335">
    <property type="component" value="Unassembled WGS sequence"/>
</dbReference>
<name>A0A232ETK6_9HYME</name>
<feature type="domain" description="C-type lectin" evidence="1">
    <location>
        <begin position="13"/>
        <end position="135"/>
    </location>
</feature>
<organism evidence="2 3">
    <name type="scientific">Trichomalopsis sarcophagae</name>
    <dbReference type="NCBI Taxonomy" id="543379"/>
    <lineage>
        <taxon>Eukaryota</taxon>
        <taxon>Metazoa</taxon>
        <taxon>Ecdysozoa</taxon>
        <taxon>Arthropoda</taxon>
        <taxon>Hexapoda</taxon>
        <taxon>Insecta</taxon>
        <taxon>Pterygota</taxon>
        <taxon>Neoptera</taxon>
        <taxon>Endopterygota</taxon>
        <taxon>Hymenoptera</taxon>
        <taxon>Apocrita</taxon>
        <taxon>Proctotrupomorpha</taxon>
        <taxon>Chalcidoidea</taxon>
        <taxon>Pteromalidae</taxon>
        <taxon>Pteromalinae</taxon>
        <taxon>Trichomalopsis</taxon>
    </lineage>
</organism>
<dbReference type="EMBL" id="NNAY01002264">
    <property type="protein sequence ID" value="OXU21683.1"/>
    <property type="molecule type" value="Genomic_DNA"/>
</dbReference>
<evidence type="ECO:0000259" key="1">
    <source>
        <dbReference type="PROSITE" id="PS50041"/>
    </source>
</evidence>
<sequence length="172" mass="19643">MNPFIPELNYFLAYQYCRSLGLQLVSFETKEKADLMMKYLKNTGYAKYDFWTSGNRLGTDMFLWMSTGSPFNSTFNYMNKSSKDNAADASRGTNPQQVSQKSVGIGNINSCMAMSSPNLMWSTVDCMLLKNFICEQTRSYHYNYGTNSVPASLSLKHRPETECIFWAIDNLL</sequence>
<dbReference type="OrthoDB" id="8187082at2759"/>
<dbReference type="CDD" id="cd00037">
    <property type="entry name" value="CLECT"/>
    <property type="match status" value="1"/>
</dbReference>
<proteinExistence type="predicted"/>
<dbReference type="PROSITE" id="PS50041">
    <property type="entry name" value="C_TYPE_LECTIN_2"/>
    <property type="match status" value="1"/>
</dbReference>
<evidence type="ECO:0000313" key="2">
    <source>
        <dbReference type="EMBL" id="OXU21683.1"/>
    </source>
</evidence>
<evidence type="ECO:0000313" key="3">
    <source>
        <dbReference type="Proteomes" id="UP000215335"/>
    </source>
</evidence>
<dbReference type="InterPro" id="IPR016186">
    <property type="entry name" value="C-type_lectin-like/link_sf"/>
</dbReference>
<gene>
    <name evidence="2" type="ORF">TSAR_012695</name>
</gene>
<dbReference type="STRING" id="543379.A0A232ETK6"/>
<dbReference type="SUPFAM" id="SSF56436">
    <property type="entry name" value="C-type lectin-like"/>
    <property type="match status" value="1"/>
</dbReference>
<keyword evidence="3" id="KW-1185">Reference proteome</keyword>
<dbReference type="InterPro" id="IPR016187">
    <property type="entry name" value="CTDL_fold"/>
</dbReference>
<accession>A0A232ETK6</accession>
<dbReference type="InterPro" id="IPR001304">
    <property type="entry name" value="C-type_lectin-like"/>
</dbReference>
<dbReference type="Gene3D" id="3.10.100.10">
    <property type="entry name" value="Mannose-Binding Protein A, subunit A"/>
    <property type="match status" value="1"/>
</dbReference>
<dbReference type="Pfam" id="PF00059">
    <property type="entry name" value="Lectin_C"/>
    <property type="match status" value="1"/>
</dbReference>
<reference evidence="2 3" key="1">
    <citation type="journal article" date="2017" name="Curr. Biol.">
        <title>The Evolution of Venom by Co-option of Single-Copy Genes.</title>
        <authorList>
            <person name="Martinson E.O."/>
            <person name="Mrinalini"/>
            <person name="Kelkar Y.D."/>
            <person name="Chang C.H."/>
            <person name="Werren J.H."/>
        </authorList>
    </citation>
    <scope>NUCLEOTIDE SEQUENCE [LARGE SCALE GENOMIC DNA]</scope>
    <source>
        <strain evidence="2 3">Alberta</strain>
        <tissue evidence="2">Whole body</tissue>
    </source>
</reference>
<protein>
    <recommendedName>
        <fullName evidence="1">C-type lectin domain-containing protein</fullName>
    </recommendedName>
</protein>